<gene>
    <name evidence="1" type="ORF">IWQ57_000881</name>
</gene>
<accession>A0ACC1K6A9</accession>
<reference evidence="1" key="1">
    <citation type="submission" date="2022-07" db="EMBL/GenBank/DDBJ databases">
        <title>Phylogenomic reconstructions and comparative analyses of Kickxellomycotina fungi.</title>
        <authorList>
            <person name="Reynolds N.K."/>
            <person name="Stajich J.E."/>
            <person name="Barry K."/>
            <person name="Grigoriev I.V."/>
            <person name="Crous P."/>
            <person name="Smith M.E."/>
        </authorList>
    </citation>
    <scope>NUCLEOTIDE SEQUENCE</scope>
    <source>
        <strain evidence="1">CBS 109366</strain>
    </source>
</reference>
<dbReference type="Proteomes" id="UP001140234">
    <property type="component" value="Unassembled WGS sequence"/>
</dbReference>
<sequence length="284" mass="29196">MRFVSTIALAALGCAAMASTVGAAAIPRAAQLDRRIIGGADASGGVVTSTVFLTATDVKGRSWTCGGTVITDQVVITAAHCVIDRDGNVVPPNQVEISYGGTSRSRHLHVTAQAVVPHPNYSARGGPFANDIAVIKVPQFTPGTGLTMAVIHTSPLPAGQQLLALGWGTQTSNHSGASMPDQIKSVPVQIGDAAACQRVDPSYQSSDGPRICVLNNSVGGSGTCKGDSGSSLLAIENGQIFLTGLTSQGGQSWEDNRCGTPGGFTLFTHVGYYLDFIRDAINSA</sequence>
<evidence type="ECO:0000313" key="2">
    <source>
        <dbReference type="Proteomes" id="UP001140234"/>
    </source>
</evidence>
<name>A0ACC1K6A9_9FUNG</name>
<keyword evidence="2" id="KW-1185">Reference proteome</keyword>
<proteinExistence type="predicted"/>
<dbReference type="EMBL" id="JANBUJ010000111">
    <property type="protein sequence ID" value="KAJ2774318.1"/>
    <property type="molecule type" value="Genomic_DNA"/>
</dbReference>
<comment type="caution">
    <text evidence="1">The sequence shown here is derived from an EMBL/GenBank/DDBJ whole genome shotgun (WGS) entry which is preliminary data.</text>
</comment>
<evidence type="ECO:0000313" key="1">
    <source>
        <dbReference type="EMBL" id="KAJ2774318.1"/>
    </source>
</evidence>
<protein>
    <submittedName>
        <fullName evidence="1">Uncharacterized protein</fullName>
    </submittedName>
</protein>
<organism evidence="1 2">
    <name type="scientific">Coemansia nantahalensis</name>
    <dbReference type="NCBI Taxonomy" id="2789366"/>
    <lineage>
        <taxon>Eukaryota</taxon>
        <taxon>Fungi</taxon>
        <taxon>Fungi incertae sedis</taxon>
        <taxon>Zoopagomycota</taxon>
        <taxon>Kickxellomycotina</taxon>
        <taxon>Kickxellomycetes</taxon>
        <taxon>Kickxellales</taxon>
        <taxon>Kickxellaceae</taxon>
        <taxon>Coemansia</taxon>
    </lineage>
</organism>